<proteinExistence type="inferred from homology"/>
<evidence type="ECO:0000256" key="3">
    <source>
        <dbReference type="ARBA" id="ARBA00022605"/>
    </source>
</evidence>
<keyword evidence="11" id="KW-1185">Reference proteome</keyword>
<feature type="active site" description="Proton acceptor" evidence="8">
    <location>
        <position position="49"/>
    </location>
</feature>
<keyword evidence="6 8" id="KW-0456">Lyase</keyword>
<comment type="pathway">
    <text evidence="1 8">Amino-acid biosynthesis; L-tryptophan biosynthesis; L-tryptophan from chorismate: step 5/5.</text>
</comment>
<protein>
    <recommendedName>
        <fullName evidence="8">Tryptophan synthase alpha chain</fullName>
        <ecNumber evidence="8">4.2.1.20</ecNumber>
    </recommendedName>
</protein>
<dbReference type="SUPFAM" id="SSF51366">
    <property type="entry name" value="Ribulose-phoshate binding barrel"/>
    <property type="match status" value="1"/>
</dbReference>
<evidence type="ECO:0000256" key="8">
    <source>
        <dbReference type="HAMAP-Rule" id="MF_00131"/>
    </source>
</evidence>
<evidence type="ECO:0000313" key="10">
    <source>
        <dbReference type="EMBL" id="KIL41555.1"/>
    </source>
</evidence>
<comment type="similarity">
    <text evidence="8 9">Belongs to the TrpA family.</text>
</comment>
<dbReference type="InterPro" id="IPR002028">
    <property type="entry name" value="Trp_synthase_suA"/>
</dbReference>
<dbReference type="PANTHER" id="PTHR43406:SF1">
    <property type="entry name" value="TRYPTOPHAN SYNTHASE ALPHA CHAIN, CHLOROPLASTIC"/>
    <property type="match status" value="1"/>
</dbReference>
<dbReference type="HAMAP" id="MF_00131">
    <property type="entry name" value="Trp_synth_alpha"/>
    <property type="match status" value="1"/>
</dbReference>
<keyword evidence="3 8" id="KW-0028">Amino-acid biosynthesis</keyword>
<evidence type="ECO:0000313" key="11">
    <source>
        <dbReference type="Proteomes" id="UP000031967"/>
    </source>
</evidence>
<gene>
    <name evidence="8" type="primary">trpA</name>
    <name evidence="10" type="ORF">SD70_06765</name>
</gene>
<dbReference type="RefSeq" id="WP_041046839.1">
    <property type="nucleotide sequence ID" value="NZ_JXAK01000008.1"/>
</dbReference>
<dbReference type="InterPro" id="IPR013785">
    <property type="entry name" value="Aldolase_TIM"/>
</dbReference>
<accession>A0ABR5AKS4</accession>
<dbReference type="PROSITE" id="PS00167">
    <property type="entry name" value="TRP_SYNTHASE_ALPHA"/>
    <property type="match status" value="1"/>
</dbReference>
<comment type="catalytic activity">
    <reaction evidence="7 8">
        <text>(1S,2R)-1-C-(indol-3-yl)glycerol 3-phosphate + L-serine = D-glyceraldehyde 3-phosphate + L-tryptophan + H2O</text>
        <dbReference type="Rhea" id="RHEA:10532"/>
        <dbReference type="ChEBI" id="CHEBI:15377"/>
        <dbReference type="ChEBI" id="CHEBI:33384"/>
        <dbReference type="ChEBI" id="CHEBI:57912"/>
        <dbReference type="ChEBI" id="CHEBI:58866"/>
        <dbReference type="ChEBI" id="CHEBI:59776"/>
        <dbReference type="EC" id="4.2.1.20"/>
    </reaction>
</comment>
<comment type="function">
    <text evidence="8">The alpha subunit is responsible for the aldol cleavage of indoleglycerol phosphate to indole and glyceraldehyde 3-phosphate.</text>
</comment>
<evidence type="ECO:0000256" key="1">
    <source>
        <dbReference type="ARBA" id="ARBA00004733"/>
    </source>
</evidence>
<dbReference type="EMBL" id="JXAK01000008">
    <property type="protein sequence ID" value="KIL41555.1"/>
    <property type="molecule type" value="Genomic_DNA"/>
</dbReference>
<keyword evidence="4 8" id="KW-0822">Tryptophan biosynthesis</keyword>
<dbReference type="Proteomes" id="UP000031967">
    <property type="component" value="Unassembled WGS sequence"/>
</dbReference>
<evidence type="ECO:0000256" key="6">
    <source>
        <dbReference type="ARBA" id="ARBA00023239"/>
    </source>
</evidence>
<evidence type="ECO:0000256" key="4">
    <source>
        <dbReference type="ARBA" id="ARBA00022822"/>
    </source>
</evidence>
<dbReference type="NCBIfam" id="TIGR00262">
    <property type="entry name" value="trpA"/>
    <property type="match status" value="1"/>
</dbReference>
<dbReference type="InterPro" id="IPR011060">
    <property type="entry name" value="RibuloseP-bd_barrel"/>
</dbReference>
<name>A0ABR5AKS4_9BACL</name>
<sequence>MNLIDQKFAELKSSGQTALIPFLTVGDPSLELTVHILKELEAGGADIVELGVPYSDPLADGPVIQSSSQRALRRQITIRSCIEVAREARNAGVTLPFILFTYYNPVLQLGLERTFALLNENGISGLIVPDLPMEENEEVRRLAERHGVHLIPLVAPTSNARIRSIVTQAKGFVYCVSSLGVTGVRSEFHSGIDEFLHTVKSAADVPIAIGFGISSREQVAKFESVCDGVVVGSALVRRIEEAEALLENEATREQGLRQIREFIRQLKGN</sequence>
<organism evidence="10 11">
    <name type="scientific">Gordoniibacillus kamchatkensis</name>
    <dbReference type="NCBI Taxonomy" id="1590651"/>
    <lineage>
        <taxon>Bacteria</taxon>
        <taxon>Bacillati</taxon>
        <taxon>Bacillota</taxon>
        <taxon>Bacilli</taxon>
        <taxon>Bacillales</taxon>
        <taxon>Paenibacillaceae</taxon>
        <taxon>Gordoniibacillus</taxon>
    </lineage>
</organism>
<evidence type="ECO:0000256" key="2">
    <source>
        <dbReference type="ARBA" id="ARBA00011270"/>
    </source>
</evidence>
<dbReference type="EC" id="4.2.1.20" evidence="8"/>
<dbReference type="Gene3D" id="3.20.20.70">
    <property type="entry name" value="Aldolase class I"/>
    <property type="match status" value="1"/>
</dbReference>
<dbReference type="CDD" id="cd04724">
    <property type="entry name" value="Tryptophan_synthase_alpha"/>
    <property type="match status" value="1"/>
</dbReference>
<comment type="caution">
    <text evidence="10">The sequence shown here is derived from an EMBL/GenBank/DDBJ whole genome shotgun (WGS) entry which is preliminary data.</text>
</comment>
<evidence type="ECO:0000256" key="5">
    <source>
        <dbReference type="ARBA" id="ARBA00023141"/>
    </source>
</evidence>
<reference evidence="10 11" key="1">
    <citation type="submission" date="2014-12" db="EMBL/GenBank/DDBJ databases">
        <title>Draft genome sequence of Paenibacillus kamchatkensis strain B-2647.</title>
        <authorList>
            <person name="Karlyshev A.V."/>
            <person name="Kudryashova E.B."/>
        </authorList>
    </citation>
    <scope>NUCLEOTIDE SEQUENCE [LARGE SCALE GENOMIC DNA]</scope>
    <source>
        <strain evidence="10 11">VKM B-2647</strain>
    </source>
</reference>
<keyword evidence="5 8" id="KW-0057">Aromatic amino acid biosynthesis</keyword>
<feature type="active site" description="Proton acceptor" evidence="8">
    <location>
        <position position="60"/>
    </location>
</feature>
<dbReference type="InterPro" id="IPR018204">
    <property type="entry name" value="Trp_synthase_alpha_AS"/>
</dbReference>
<evidence type="ECO:0000256" key="7">
    <source>
        <dbReference type="ARBA" id="ARBA00049047"/>
    </source>
</evidence>
<evidence type="ECO:0000256" key="9">
    <source>
        <dbReference type="RuleBase" id="RU003662"/>
    </source>
</evidence>
<dbReference type="Pfam" id="PF00290">
    <property type="entry name" value="Trp_syntA"/>
    <property type="match status" value="1"/>
</dbReference>
<comment type="subunit">
    <text evidence="2 8">Tetramer of two alpha and two beta chains.</text>
</comment>
<dbReference type="PANTHER" id="PTHR43406">
    <property type="entry name" value="TRYPTOPHAN SYNTHASE, ALPHA CHAIN"/>
    <property type="match status" value="1"/>
</dbReference>